<dbReference type="Pfam" id="PF00001">
    <property type="entry name" value="7tm_1"/>
    <property type="match status" value="1"/>
</dbReference>
<dbReference type="InterPro" id="IPR017452">
    <property type="entry name" value="GPCR_Rhodpsn_7TM"/>
</dbReference>
<evidence type="ECO:0000313" key="12">
    <source>
        <dbReference type="EMBL" id="WRW34109.1"/>
    </source>
</evidence>
<dbReference type="Gene3D" id="1.20.1070.10">
    <property type="entry name" value="Rhodopsin 7-helix transmembrane proteins"/>
    <property type="match status" value="1"/>
</dbReference>
<evidence type="ECO:0000256" key="10">
    <source>
        <dbReference type="SAM" id="Phobius"/>
    </source>
</evidence>
<keyword evidence="9" id="KW-0297">G-protein coupled receptor</keyword>
<evidence type="ECO:0000259" key="11">
    <source>
        <dbReference type="PROSITE" id="PS50262"/>
    </source>
</evidence>
<evidence type="ECO:0000256" key="1">
    <source>
        <dbReference type="ARBA" id="ARBA00004100"/>
    </source>
</evidence>
<dbReference type="GO" id="GO:0016020">
    <property type="term" value="C:membrane"/>
    <property type="evidence" value="ECO:0007669"/>
    <property type="project" value="UniProtKB-SubCell"/>
</dbReference>
<dbReference type="GO" id="GO:0004997">
    <property type="term" value="F:thyrotropin-releasing hormone receptor activity"/>
    <property type="evidence" value="ECO:0007669"/>
    <property type="project" value="InterPro"/>
</dbReference>
<evidence type="ECO:0000256" key="6">
    <source>
        <dbReference type="ARBA" id="ARBA00022989"/>
    </source>
</evidence>
<name>A0AAN0LHF8_9ACAR</name>
<proteinExistence type="evidence at transcript level"/>
<feature type="transmembrane region" description="Helical" evidence="10">
    <location>
        <begin position="179"/>
        <end position="196"/>
    </location>
</feature>
<dbReference type="InterPro" id="IPR002120">
    <property type="entry name" value="TRH_rcpt_1"/>
</dbReference>
<keyword evidence="9" id="KW-0675">Receptor</keyword>
<evidence type="ECO:0000256" key="8">
    <source>
        <dbReference type="ARBA" id="ARBA00032251"/>
    </source>
</evidence>
<comment type="function">
    <text evidence="1">Receptor for thyrotropin-releasing hormone (TRH). Upon ligand binding, this G-protein-coupled receptor triggers activation of the phosphatidylinositol (IP3)-calcium-protein kinase C (PKC) pathway.</text>
</comment>
<evidence type="ECO:0000256" key="9">
    <source>
        <dbReference type="RuleBase" id="RU000688"/>
    </source>
</evidence>
<dbReference type="PROSITE" id="PS50262">
    <property type="entry name" value="G_PROTEIN_RECEP_F1_2"/>
    <property type="match status" value="1"/>
</dbReference>
<protein>
    <recommendedName>
        <fullName evidence="4">Thyrotropin-releasing hormone receptor</fullName>
    </recommendedName>
    <alternativeName>
        <fullName evidence="8">Thyroliberin receptor</fullName>
    </alternativeName>
</protein>
<comment type="similarity">
    <text evidence="3 9">Belongs to the G-protein coupled receptor 1 family.</text>
</comment>
<keyword evidence="9" id="KW-0807">Transducer</keyword>
<evidence type="ECO:0000256" key="4">
    <source>
        <dbReference type="ARBA" id="ARBA00018873"/>
    </source>
</evidence>
<dbReference type="EMBL" id="PP155035">
    <property type="protein sequence ID" value="WRW34109.1"/>
    <property type="molecule type" value="mRNA"/>
</dbReference>
<dbReference type="PANTHER" id="PTHR46061:SF3">
    <property type="entry name" value="THYROTROPIN-RELEASING HORMONE RECEPTOR"/>
    <property type="match status" value="1"/>
</dbReference>
<feature type="transmembrane region" description="Helical" evidence="10">
    <location>
        <begin position="93"/>
        <end position="112"/>
    </location>
</feature>
<dbReference type="InterPro" id="IPR000276">
    <property type="entry name" value="GPCR_Rhodpsn"/>
</dbReference>
<dbReference type="PRINTS" id="PR00237">
    <property type="entry name" value="GPCRRHODOPSN"/>
</dbReference>
<dbReference type="PANTHER" id="PTHR46061">
    <property type="entry name" value="THYROTROPIN-RELEASING HORMONE RECEPTOR"/>
    <property type="match status" value="1"/>
</dbReference>
<keyword evidence="5 9" id="KW-0812">Transmembrane</keyword>
<evidence type="ECO:0000256" key="2">
    <source>
        <dbReference type="ARBA" id="ARBA00004370"/>
    </source>
</evidence>
<reference evidence="12" key="1">
    <citation type="submission" date="2024-01" db="EMBL/GenBank/DDBJ databases">
        <title>Genome insights into chemosensory and detoxification machineries of broad mite, Polyphagotarsonemus latus (Tarsonemidae: Acari).</title>
        <authorList>
            <person name="Muthugoundar M."/>
            <person name="P J A."/>
            <person name="Augustine N."/>
        </authorList>
    </citation>
    <scope>NUCLEOTIDE SEQUENCE</scope>
</reference>
<feature type="transmembrane region" description="Helical" evidence="10">
    <location>
        <begin position="356"/>
        <end position="380"/>
    </location>
</feature>
<organism evidence="12">
    <name type="scientific">Polyphagotarsonemus latus</name>
    <dbReference type="NCBI Taxonomy" id="1204166"/>
    <lineage>
        <taxon>Eukaryota</taxon>
        <taxon>Metazoa</taxon>
        <taxon>Ecdysozoa</taxon>
        <taxon>Arthropoda</taxon>
        <taxon>Chelicerata</taxon>
        <taxon>Arachnida</taxon>
        <taxon>Acari</taxon>
        <taxon>Acariformes</taxon>
        <taxon>Trombidiformes</taxon>
        <taxon>Prostigmata</taxon>
        <taxon>Eleutherengona</taxon>
        <taxon>Heterostigmata</taxon>
        <taxon>Tarsonemoidea</taxon>
        <taxon>Tarsonemidae</taxon>
        <taxon>Polyphagotarsonemus</taxon>
    </lineage>
</organism>
<keyword evidence="6 10" id="KW-1133">Transmembrane helix</keyword>
<dbReference type="SUPFAM" id="SSF81321">
    <property type="entry name" value="Family A G protein-coupled receptor-like"/>
    <property type="match status" value="1"/>
</dbReference>
<sequence>MNLSLIEKNLELNFSDKMYELLCVLNETDLKILNKETLIQFYEFCSSQPYYPFLYQVIGSLILSLIGIIGVLGNLMVIYVVFYIKSMQTPTNFYLASLAVADLLVLLSTIPFEITSSFIKSDAWLLGELACKLTIYVQYMSINGSAANIAAFTYERYTAICHPIKTQTFNKLQRAKKRILTIWIFVVNYNLSWFFITSVKKDPKKNTQHYLCIFYIIPLILSFYMYTKIIKVLFKSSNFTNKSNIQNKSSISRSDQTDEFKNNEINLVQNPLNKDVTTVKSSFDKDEKKNKLIFMVKKQKTGQSNRRISNLSSQNFKTKQVVKLLILILSLFAILWLPYRLLVVYNSLVKEQYLDIWFLLFCKSLVFINSAINPILYNFISKKFRYQYKICLGYIFKKKKKFKTNSTKSKPSFQSQF</sequence>
<evidence type="ECO:0000256" key="5">
    <source>
        <dbReference type="ARBA" id="ARBA00022692"/>
    </source>
</evidence>
<evidence type="ECO:0000256" key="7">
    <source>
        <dbReference type="ARBA" id="ARBA00023136"/>
    </source>
</evidence>
<comment type="subcellular location">
    <subcellularLocation>
        <location evidence="2">Membrane</location>
    </subcellularLocation>
</comment>
<feature type="transmembrane region" description="Helical" evidence="10">
    <location>
        <begin position="324"/>
        <end position="344"/>
    </location>
</feature>
<dbReference type="AlphaFoldDB" id="A0AAN0LHF8"/>
<feature type="transmembrane region" description="Helical" evidence="10">
    <location>
        <begin position="53"/>
        <end position="81"/>
    </location>
</feature>
<feature type="domain" description="G-protein coupled receptors family 1 profile" evidence="11">
    <location>
        <begin position="73"/>
        <end position="377"/>
    </location>
</feature>
<evidence type="ECO:0000256" key="3">
    <source>
        <dbReference type="ARBA" id="ARBA00010663"/>
    </source>
</evidence>
<dbReference type="PROSITE" id="PS00237">
    <property type="entry name" value="G_PROTEIN_RECEP_F1_1"/>
    <property type="match status" value="1"/>
</dbReference>
<keyword evidence="7 10" id="KW-0472">Membrane</keyword>
<feature type="transmembrane region" description="Helical" evidence="10">
    <location>
        <begin position="208"/>
        <end position="226"/>
    </location>
</feature>
<accession>A0AAN0LHF8</accession>